<dbReference type="EMBL" id="DMDD01000268">
    <property type="protein sequence ID" value="HAF73305.1"/>
    <property type="molecule type" value="Genomic_DNA"/>
</dbReference>
<reference evidence="1 2" key="1">
    <citation type="journal article" date="2018" name="Nat. Biotechnol.">
        <title>A standardized bacterial taxonomy based on genome phylogeny substantially revises the tree of life.</title>
        <authorList>
            <person name="Parks D.H."/>
            <person name="Chuvochina M."/>
            <person name="Waite D.W."/>
            <person name="Rinke C."/>
            <person name="Skarshewski A."/>
            <person name="Chaumeil P.A."/>
            <person name="Hugenholtz P."/>
        </authorList>
    </citation>
    <scope>NUCLEOTIDE SEQUENCE [LARGE SCALE GENOMIC DNA]</scope>
    <source>
        <strain evidence="1">UBA9851</strain>
    </source>
</reference>
<protein>
    <submittedName>
        <fullName evidence="1">Uncharacterized protein</fullName>
    </submittedName>
</protein>
<accession>A0A3B9QWC4</accession>
<proteinExistence type="predicted"/>
<evidence type="ECO:0000313" key="2">
    <source>
        <dbReference type="Proteomes" id="UP000260925"/>
    </source>
</evidence>
<evidence type="ECO:0000313" key="1">
    <source>
        <dbReference type="EMBL" id="HAF73305.1"/>
    </source>
</evidence>
<comment type="caution">
    <text evidence="1">The sequence shown here is derived from an EMBL/GenBank/DDBJ whole genome shotgun (WGS) entry which is preliminary data.</text>
</comment>
<sequence>MTSPGDNTRFSFGRPQWDMDRAELEAASTEVGDKVASKQDLESLLPMSGFCRLAGTGTNVEHLANKFLPFNVQKGPALGCEIHAEDGIVLNAIGMWEVKVRVLSAVSTLPAVAGYAVTRLETFDPDGNMVSREVGKVAGSGVTGGYGQATITVSDNIVVDRPGYRTRVYVLTTGGVITANWRQEEGTSLLSAQYVYNGTINLTGVS</sequence>
<dbReference type="Proteomes" id="UP000260925">
    <property type="component" value="Unassembled WGS sequence"/>
</dbReference>
<organism evidence="1 2">
    <name type="scientific">Corynebacterium variabile</name>
    <dbReference type="NCBI Taxonomy" id="1727"/>
    <lineage>
        <taxon>Bacteria</taxon>
        <taxon>Bacillati</taxon>
        <taxon>Actinomycetota</taxon>
        <taxon>Actinomycetes</taxon>
        <taxon>Mycobacteriales</taxon>
        <taxon>Corynebacteriaceae</taxon>
        <taxon>Corynebacterium</taxon>
    </lineage>
</organism>
<dbReference type="AlphaFoldDB" id="A0A3B9QWC4"/>
<name>A0A3B9QWC4_9CORY</name>
<gene>
    <name evidence="1" type="ORF">DCL06_11320</name>
</gene>